<dbReference type="GO" id="GO:0006508">
    <property type="term" value="P:proteolysis"/>
    <property type="evidence" value="ECO:0007669"/>
    <property type="project" value="UniProtKB-UniRule"/>
</dbReference>
<dbReference type="PANTHER" id="PTHR34217:SF1">
    <property type="entry name" value="CARBOXYPEPTIDASE 1"/>
    <property type="match status" value="1"/>
</dbReference>
<keyword evidence="9" id="KW-0862">Zinc</keyword>
<evidence type="ECO:0000256" key="4">
    <source>
        <dbReference type="ARBA" id="ARBA00022801"/>
    </source>
</evidence>
<dbReference type="PROSITE" id="PS52034">
    <property type="entry name" value="PEPTIDASE_M32"/>
    <property type="match status" value="1"/>
</dbReference>
<reference evidence="11 12" key="1">
    <citation type="journal article" date="2015" name="Nature">
        <title>rRNA introns, odd ribosomes, and small enigmatic genomes across a large radiation of phyla.</title>
        <authorList>
            <person name="Brown C.T."/>
            <person name="Hug L.A."/>
            <person name="Thomas B.C."/>
            <person name="Sharon I."/>
            <person name="Castelle C.J."/>
            <person name="Singh A."/>
            <person name="Wilkins M.J."/>
            <person name="Williams K.H."/>
            <person name="Banfield J.F."/>
        </authorList>
    </citation>
    <scope>NUCLEOTIDE SEQUENCE [LARGE SCALE GENOMIC DNA]</scope>
</reference>
<sequence>MANKSNLFNKFRQRLVEISHINSALTVLGWDEQVNMPARGSTGRGATTAYLAGLAHEKAVSKEFEEMLSALVVQMNAGELSAEESCVVREVARDFEKQKKLPKEFIEESARLTSEAHHVWVRARQDSDFNSFAPYLKKIVELKRRKAQILGFKKSPYDALLDLYEPGATVDEISPVLEEVKVFLMAFTDKIKKSSVKINSGILSGNFPIEEQKKFTAQIAEKIGFGFDRGRLDVSTHPFSTSFHPEDVRITTRYKDNDLFGYGILSTIHEVGHALYEQGLLKEHFGTPLGEAASLGIHESQSRMWENLVGKSRVFWRYFYPRIQEIFPEPFGAISLEDFYRALNCVGSSLIRTEADEVTYNLHVILRYEIEKELIEGSIGIEDLPAIWNSKMGQYLGIEVPSDSLGVLQDVHWSGGSIGYFPTYTLGNLYSAQFYGAAKRDILNLEEEIASGHFGNLLSWLRKNIHIHGRLYSADELVQRATGEKLSSKYFIDYITQKYSEIYRLD</sequence>
<protein>
    <recommendedName>
        <fullName evidence="8">Metal-dependent carboxypeptidase</fullName>
        <ecNumber evidence="8">3.4.17.19</ecNumber>
    </recommendedName>
</protein>
<comment type="caution">
    <text evidence="11">The sequence shown here is derived from an EMBL/GenBank/DDBJ whole genome shotgun (WGS) entry which is preliminary data.</text>
</comment>
<comment type="cofactor">
    <cofactor evidence="9">
        <name>Zn(2+)</name>
        <dbReference type="ChEBI" id="CHEBI:29105"/>
    </cofactor>
    <text evidence="9">Binds 1 zinc ion per subunit.</text>
</comment>
<dbReference type="InterPro" id="IPR001333">
    <property type="entry name" value="Peptidase_M32_Taq"/>
</dbReference>
<evidence type="ECO:0000256" key="1">
    <source>
        <dbReference type="ARBA" id="ARBA00022645"/>
    </source>
</evidence>
<evidence type="ECO:0000256" key="10">
    <source>
        <dbReference type="PIRSR" id="PIRSR006615-2"/>
    </source>
</evidence>
<evidence type="ECO:0000313" key="11">
    <source>
        <dbReference type="EMBL" id="KKT80970.1"/>
    </source>
</evidence>
<dbReference type="PRINTS" id="PR00998">
    <property type="entry name" value="CRBOXYPTASET"/>
</dbReference>
<accession>A0A0G1KBK0</accession>
<dbReference type="CDD" id="cd06460">
    <property type="entry name" value="M32_Taq"/>
    <property type="match status" value="1"/>
</dbReference>
<keyword evidence="3 8" id="KW-0479">Metal-binding</keyword>
<evidence type="ECO:0000256" key="3">
    <source>
        <dbReference type="ARBA" id="ARBA00022723"/>
    </source>
</evidence>
<dbReference type="PATRIC" id="fig|1619025.3.peg.954"/>
<feature type="binding site" evidence="9">
    <location>
        <position position="269"/>
    </location>
    <ligand>
        <name>Zn(2+)</name>
        <dbReference type="ChEBI" id="CHEBI:29105"/>
        <note>catalytic</note>
    </ligand>
</feature>
<gene>
    <name evidence="11" type="ORF">UW79_C0030G0002</name>
</gene>
<evidence type="ECO:0000256" key="7">
    <source>
        <dbReference type="ARBA" id="ARBA00061580"/>
    </source>
</evidence>
<keyword evidence="2 8" id="KW-0645">Protease</keyword>
<dbReference type="Pfam" id="PF02074">
    <property type="entry name" value="Peptidase_M32"/>
    <property type="match status" value="1"/>
</dbReference>
<feature type="binding site" evidence="9">
    <location>
        <position position="273"/>
    </location>
    <ligand>
        <name>Zn(2+)</name>
        <dbReference type="ChEBI" id="CHEBI:29105"/>
        <note>catalytic</note>
    </ligand>
</feature>
<feature type="binding site" evidence="9">
    <location>
        <position position="299"/>
    </location>
    <ligand>
        <name>Zn(2+)</name>
        <dbReference type="ChEBI" id="CHEBI:29105"/>
        <note>catalytic</note>
    </ligand>
</feature>
<evidence type="ECO:0000256" key="8">
    <source>
        <dbReference type="PIRNR" id="PIRNR006615"/>
    </source>
</evidence>
<dbReference type="Gene3D" id="1.10.1370.30">
    <property type="match status" value="1"/>
</dbReference>
<dbReference type="EMBL" id="LCJR01000030">
    <property type="protein sequence ID" value="KKT80970.1"/>
    <property type="molecule type" value="Genomic_DNA"/>
</dbReference>
<keyword evidence="5 8" id="KW-0482">Metalloprotease</keyword>
<feature type="active site" description="Proton donor/acceptor" evidence="10">
    <location>
        <position position="270"/>
    </location>
</feature>
<dbReference type="GO" id="GO:0008270">
    <property type="term" value="F:zinc ion binding"/>
    <property type="evidence" value="ECO:0007669"/>
    <property type="project" value="UniProtKB-ARBA"/>
</dbReference>
<dbReference type="SUPFAM" id="SSF55486">
    <property type="entry name" value="Metalloproteases ('zincins'), catalytic domain"/>
    <property type="match status" value="1"/>
</dbReference>
<evidence type="ECO:0000313" key="12">
    <source>
        <dbReference type="Proteomes" id="UP000034032"/>
    </source>
</evidence>
<evidence type="ECO:0000256" key="6">
    <source>
        <dbReference type="ARBA" id="ARBA00052755"/>
    </source>
</evidence>
<keyword evidence="1 8" id="KW-0121">Carboxypeptidase</keyword>
<proteinExistence type="inferred from homology"/>
<dbReference type="GO" id="GO:0004181">
    <property type="term" value="F:metallocarboxypeptidase activity"/>
    <property type="evidence" value="ECO:0007669"/>
    <property type="project" value="UniProtKB-UniRule"/>
</dbReference>
<dbReference type="EC" id="3.4.17.19" evidence="8"/>
<dbReference type="AlphaFoldDB" id="A0A0G1KBK0"/>
<dbReference type="PANTHER" id="PTHR34217">
    <property type="entry name" value="METAL-DEPENDENT CARBOXYPEPTIDASE"/>
    <property type="match status" value="1"/>
</dbReference>
<evidence type="ECO:0000256" key="2">
    <source>
        <dbReference type="ARBA" id="ARBA00022670"/>
    </source>
</evidence>
<comment type="catalytic activity">
    <reaction evidence="6 8">
        <text>Release of a C-terminal amino acid with broad specificity, except for -Pro.</text>
        <dbReference type="EC" id="3.4.17.19"/>
    </reaction>
</comment>
<evidence type="ECO:0000256" key="5">
    <source>
        <dbReference type="ARBA" id="ARBA00023049"/>
    </source>
</evidence>
<dbReference type="PIRSF" id="PIRSF006615">
    <property type="entry name" value="Zn_crbxpep_Taq"/>
    <property type="match status" value="1"/>
</dbReference>
<organism evidence="11 12">
    <name type="scientific">Candidatus Yanofskybacteria bacterium GW2011_GWA2_44_9</name>
    <dbReference type="NCBI Taxonomy" id="1619025"/>
    <lineage>
        <taxon>Bacteria</taxon>
        <taxon>Candidatus Yanofskyibacteriota</taxon>
    </lineage>
</organism>
<comment type="similarity">
    <text evidence="7 8">Belongs to the peptidase M32 family.</text>
</comment>
<dbReference type="Proteomes" id="UP000034032">
    <property type="component" value="Unassembled WGS sequence"/>
</dbReference>
<name>A0A0G1KBK0_9BACT</name>
<keyword evidence="4 8" id="KW-0378">Hydrolase</keyword>
<dbReference type="FunFam" id="1.10.1370.30:FF:000003">
    <property type="entry name" value="Thermostable carboxypeptidase 1"/>
    <property type="match status" value="1"/>
</dbReference>
<comment type="function">
    <text evidence="8">Broad specificity carboxypetidase that releases amino acids sequentially from the C-terminus, including neutral, aromatic, polar and basic residues.</text>
</comment>
<evidence type="ECO:0000256" key="9">
    <source>
        <dbReference type="PIRSR" id="PIRSR006615-1"/>
    </source>
</evidence>